<accession>A0A2X2L3F5</accession>
<evidence type="ECO:0000313" key="1">
    <source>
        <dbReference type="EMBL" id="SPZ88509.1"/>
    </source>
</evidence>
<dbReference type="EMBL" id="UAUU01000009">
    <property type="protein sequence ID" value="SPZ88509.1"/>
    <property type="molecule type" value="Genomic_DNA"/>
</dbReference>
<dbReference type="RefSeq" id="WP_112375338.1">
    <property type="nucleotide sequence ID" value="NZ_JBPFRI010000014.1"/>
</dbReference>
<name>A0A2X2L3F5_SPHMU</name>
<dbReference type="AlphaFoldDB" id="A0A2X2L3F5"/>
<proteinExistence type="predicted"/>
<sequence length="252" mass="28208">MAKQVSLIKLEGNVGDLSFFKSKTIGFQARMKTGVSGDRIATDPAFARTRENGSEFGRAQQYGKLLRDLLRDVLFQNSDSKFSQRLASRFLKVIQSDTKSARGERVLTPQNLVMLQHLECNDRTKLGDISLVPISLDYDRVSGDGILESMGLIPHLNIAKLQGATHVRYTIVLQEFNGDDSDQRPVINRSSYISLRENTPMDLQLVANLQADSDRSVLLLAGMEYFQLVNGAYYPLSNGQYNALTIKRVYVP</sequence>
<reference evidence="1 2" key="1">
    <citation type="submission" date="2018-06" db="EMBL/GenBank/DDBJ databases">
        <authorList>
            <consortium name="Pathogen Informatics"/>
            <person name="Doyle S."/>
        </authorList>
    </citation>
    <scope>NUCLEOTIDE SEQUENCE [LARGE SCALE GENOMIC DNA]</scope>
    <source>
        <strain evidence="1 2">NCTC11343</strain>
    </source>
</reference>
<dbReference type="Proteomes" id="UP000251241">
    <property type="component" value="Unassembled WGS sequence"/>
</dbReference>
<protein>
    <submittedName>
        <fullName evidence="1">Uncharacterized protein</fullName>
    </submittedName>
</protein>
<evidence type="ECO:0000313" key="2">
    <source>
        <dbReference type="Proteomes" id="UP000251241"/>
    </source>
</evidence>
<gene>
    <name evidence="1" type="ORF">NCTC11343_03528</name>
</gene>
<organism evidence="1 2">
    <name type="scientific">Sphingobacterium multivorum</name>
    <dbReference type="NCBI Taxonomy" id="28454"/>
    <lineage>
        <taxon>Bacteria</taxon>
        <taxon>Pseudomonadati</taxon>
        <taxon>Bacteroidota</taxon>
        <taxon>Sphingobacteriia</taxon>
        <taxon>Sphingobacteriales</taxon>
        <taxon>Sphingobacteriaceae</taxon>
        <taxon>Sphingobacterium</taxon>
    </lineage>
</organism>